<dbReference type="GO" id="GO:0003677">
    <property type="term" value="F:DNA binding"/>
    <property type="evidence" value="ECO:0007669"/>
    <property type="project" value="InterPro"/>
</dbReference>
<accession>A0A5B8CFL2</accession>
<sequence length="289" mass="30876">MTPARAHRERMAALAAAAVDPKQVVSSAEGGQPAPAPNPGIVDRTPAMIHREQIAATAIVTAPETATSAEDRTAAQIVLRLTHDLRDLKEIKGVDAKVAAKRRMLPEYQAWIDAILAADAGAGDGLIGEVVPTCMVWLIDTGDFAAALNLVPFLLKHKVAMPARYKRDVATVVVDEITAAAQTVQALGEAFPADILARVADLVDGVDMHNEVRAKLLKAIGVEQLRAAEDMDANESRAPLETALATLKEAHRLWNRVGVLDRVKRAEKLLKALPTITEPNNEQGGQQAA</sequence>
<dbReference type="AlphaFoldDB" id="A0A5B8CFL2"/>
<dbReference type="EMBL" id="CP041016">
    <property type="protein sequence ID" value="QDC38414.1"/>
    <property type="molecule type" value="Genomic_DNA"/>
</dbReference>
<protein>
    <submittedName>
        <fullName evidence="1">Terminase</fullName>
    </submittedName>
</protein>
<dbReference type="InterPro" id="IPR010270">
    <property type="entry name" value="Phage_P2_GpM"/>
</dbReference>
<evidence type="ECO:0000313" key="1">
    <source>
        <dbReference type="EMBL" id="QDC38414.1"/>
    </source>
</evidence>
<dbReference type="RefSeq" id="WP_140042722.1">
    <property type="nucleotide sequence ID" value="NZ_CP041016.1"/>
</dbReference>
<dbReference type="Proteomes" id="UP000311469">
    <property type="component" value="Chromosome cSF1"/>
</dbReference>
<dbReference type="GO" id="GO:0004519">
    <property type="term" value="F:endonuclease activity"/>
    <property type="evidence" value="ECO:0007669"/>
    <property type="project" value="InterPro"/>
</dbReference>
<proteinExistence type="predicted"/>
<evidence type="ECO:0000313" key="2">
    <source>
        <dbReference type="Proteomes" id="UP000311469"/>
    </source>
</evidence>
<reference evidence="1 2" key="1">
    <citation type="submission" date="2019-06" db="EMBL/GenBank/DDBJ databases">
        <title>Genome organization and adaptive potential of archetypical organophosphate degarding Sphingobium fuliginis ATCC 27551.</title>
        <authorList>
            <person name="Sarwar A."/>
            <person name="Parthasarathy S."/>
            <person name="Singh C."/>
            <person name="Siddavattam D."/>
        </authorList>
    </citation>
    <scope>NUCLEOTIDE SEQUENCE [LARGE SCALE GENOMIC DNA]</scope>
    <source>
        <strain evidence="1 2">ATCC 27551</strain>
    </source>
</reference>
<name>A0A5B8CFL2_SPHSA</name>
<dbReference type="Pfam" id="PF05944">
    <property type="entry name" value="Phage_term_smal"/>
    <property type="match status" value="1"/>
</dbReference>
<gene>
    <name evidence="1" type="ORF">FIL70_15385</name>
</gene>
<organism evidence="1 2">
    <name type="scientific">Sphingobium fuliginis ATCC 27551</name>
    <dbReference type="NCBI Taxonomy" id="1208342"/>
    <lineage>
        <taxon>Bacteria</taxon>
        <taxon>Pseudomonadati</taxon>
        <taxon>Pseudomonadota</taxon>
        <taxon>Alphaproteobacteria</taxon>
        <taxon>Sphingomonadales</taxon>
        <taxon>Sphingomonadaceae</taxon>
        <taxon>Sphingobium</taxon>
    </lineage>
</organism>
<dbReference type="KEGG" id="sufl:FIL70_15385"/>